<evidence type="ECO:0000313" key="1">
    <source>
        <dbReference type="EMBL" id="GIG80543.1"/>
    </source>
</evidence>
<dbReference type="RefSeq" id="WP_203883938.1">
    <property type="nucleotide sequence ID" value="NZ_BAABHH010000012.1"/>
</dbReference>
<keyword evidence="2" id="KW-1185">Reference proteome</keyword>
<accession>A0A8J3LWS2</accession>
<evidence type="ECO:0000313" key="2">
    <source>
        <dbReference type="Proteomes" id="UP000630097"/>
    </source>
</evidence>
<organism evidence="1 2">
    <name type="scientific">Planotetraspora kaengkrachanensis</name>
    <dbReference type="NCBI Taxonomy" id="575193"/>
    <lineage>
        <taxon>Bacteria</taxon>
        <taxon>Bacillati</taxon>
        <taxon>Actinomycetota</taxon>
        <taxon>Actinomycetes</taxon>
        <taxon>Streptosporangiales</taxon>
        <taxon>Streptosporangiaceae</taxon>
        <taxon>Planotetraspora</taxon>
    </lineage>
</organism>
<name>A0A8J3LWS2_9ACTN</name>
<dbReference type="AlphaFoldDB" id="A0A8J3LWS2"/>
<dbReference type="Proteomes" id="UP000630097">
    <property type="component" value="Unassembled WGS sequence"/>
</dbReference>
<gene>
    <name evidence="1" type="ORF">Pka01_36700</name>
</gene>
<proteinExistence type="predicted"/>
<comment type="caution">
    <text evidence="1">The sequence shown here is derived from an EMBL/GenBank/DDBJ whole genome shotgun (WGS) entry which is preliminary data.</text>
</comment>
<sequence length="66" mass="7002">MCPHEPACPHADAKDREAARTIATHPEQGWSLLCNGVVLFEDTGELLPDGGVIAPHRPTDMAVNAA</sequence>
<protein>
    <submittedName>
        <fullName evidence="1">Uncharacterized protein</fullName>
    </submittedName>
</protein>
<reference evidence="1 2" key="1">
    <citation type="submission" date="2021-01" db="EMBL/GenBank/DDBJ databases">
        <title>Whole genome shotgun sequence of Planotetraspora kaengkrachanensis NBRC 104272.</title>
        <authorList>
            <person name="Komaki H."/>
            <person name="Tamura T."/>
        </authorList>
    </citation>
    <scope>NUCLEOTIDE SEQUENCE [LARGE SCALE GENOMIC DNA]</scope>
    <source>
        <strain evidence="1 2">NBRC 104272</strain>
    </source>
</reference>
<dbReference type="EMBL" id="BONV01000014">
    <property type="protein sequence ID" value="GIG80543.1"/>
    <property type="molecule type" value="Genomic_DNA"/>
</dbReference>
<dbReference type="Pfam" id="PF19462">
    <property type="entry name" value="DUF5999"/>
    <property type="match status" value="1"/>
</dbReference>
<dbReference type="InterPro" id="IPR046041">
    <property type="entry name" value="DUF5999"/>
</dbReference>